<sequence>MINLTYGSFDLVSRVLSRKMDPAANKKRRYQKNNHNENYHPRYRKHSRDWNWRSDSDNFRDGNRYHNTNRPPGGGSHEGGRQQFTDSNPFSCDIQIHLIGRKMKDPMIHVCETCSLPIRSYGRMIPCKHVFCFSCAKKTDNNCPRLVITKHNIKNVSLNLYDVAATSLAIIHQLFSLLFCAP</sequence>
<evidence type="ECO:0000313" key="8">
    <source>
        <dbReference type="EMBL" id="CAB3228057.1"/>
    </source>
</evidence>
<feature type="region of interest" description="Disordered" evidence="6">
    <location>
        <begin position="22"/>
        <end position="42"/>
    </location>
</feature>
<dbReference type="GO" id="GO:0008270">
    <property type="term" value="F:zinc ion binding"/>
    <property type="evidence" value="ECO:0007669"/>
    <property type="project" value="UniProtKB-KW"/>
</dbReference>
<dbReference type="SUPFAM" id="SSF57850">
    <property type="entry name" value="RING/U-box"/>
    <property type="match status" value="1"/>
</dbReference>
<dbReference type="InterPro" id="IPR001841">
    <property type="entry name" value="Znf_RING"/>
</dbReference>
<protein>
    <submittedName>
        <fullName evidence="8">ZF(RING/C2H2)-1 zinc finger protein</fullName>
    </submittedName>
</protein>
<dbReference type="PANTHER" id="PTHR13480:SF0">
    <property type="entry name" value="E3 UBIQUITIN-PROTEIN LIGASE HAKAI"/>
    <property type="match status" value="1"/>
</dbReference>
<dbReference type="GO" id="GO:0030155">
    <property type="term" value="P:regulation of cell adhesion"/>
    <property type="evidence" value="ECO:0007669"/>
    <property type="project" value="TreeGrafter"/>
</dbReference>
<dbReference type="InterPro" id="IPR013083">
    <property type="entry name" value="Znf_RING/FYVE/PHD"/>
</dbReference>
<dbReference type="PROSITE" id="PS00518">
    <property type="entry name" value="ZF_RING_1"/>
    <property type="match status" value="1"/>
</dbReference>
<proteinExistence type="evidence at transcript level"/>
<reference evidence="8" key="1">
    <citation type="submission" date="2020-04" db="EMBL/GenBank/DDBJ databases">
        <authorList>
            <person name="Neveu A P."/>
        </authorList>
    </citation>
    <scope>NUCLEOTIDE SEQUENCE</scope>
    <source>
        <tissue evidence="8">Whole embryo</tissue>
    </source>
</reference>
<accession>A0A6F9D8Y7</accession>
<dbReference type="InterPro" id="IPR017907">
    <property type="entry name" value="Znf_RING_CS"/>
</dbReference>
<evidence type="ECO:0000256" key="3">
    <source>
        <dbReference type="ARBA" id="ARBA00022833"/>
    </source>
</evidence>
<feature type="region of interest" description="Disordered" evidence="6">
    <location>
        <begin position="60"/>
        <end position="82"/>
    </location>
</feature>
<feature type="domain" description="RING-type" evidence="7">
    <location>
        <begin position="111"/>
        <end position="144"/>
    </location>
</feature>
<evidence type="ECO:0000256" key="2">
    <source>
        <dbReference type="ARBA" id="ARBA00022771"/>
    </source>
</evidence>
<dbReference type="PROSITE" id="PS50089">
    <property type="entry name" value="ZF_RING_2"/>
    <property type="match status" value="1"/>
</dbReference>
<evidence type="ECO:0000256" key="5">
    <source>
        <dbReference type="PROSITE-ProRule" id="PRU00175"/>
    </source>
</evidence>
<keyword evidence="2 5" id="KW-0863">Zinc-finger</keyword>
<dbReference type="EMBL" id="LR783608">
    <property type="protein sequence ID" value="CAB3228057.1"/>
    <property type="molecule type" value="mRNA"/>
</dbReference>
<dbReference type="InterPro" id="IPR040383">
    <property type="entry name" value="HAKAI/CBLL2"/>
</dbReference>
<evidence type="ECO:0000259" key="7">
    <source>
        <dbReference type="PROSITE" id="PS50089"/>
    </source>
</evidence>
<evidence type="ECO:0000256" key="4">
    <source>
        <dbReference type="ARBA" id="ARBA00038499"/>
    </source>
</evidence>
<dbReference type="GO" id="GO:0016567">
    <property type="term" value="P:protein ubiquitination"/>
    <property type="evidence" value="ECO:0007669"/>
    <property type="project" value="InterPro"/>
</dbReference>
<evidence type="ECO:0000256" key="1">
    <source>
        <dbReference type="ARBA" id="ARBA00022723"/>
    </source>
</evidence>
<keyword evidence="1" id="KW-0479">Metal-binding</keyword>
<dbReference type="Gene3D" id="3.30.40.10">
    <property type="entry name" value="Zinc/RING finger domain, C3HC4 (zinc finger)"/>
    <property type="match status" value="1"/>
</dbReference>
<dbReference type="PANTHER" id="PTHR13480">
    <property type="entry name" value="E3 UBIQUITIN-PROTEIN LIGASE HAKAI-RELATED"/>
    <property type="match status" value="1"/>
</dbReference>
<evidence type="ECO:0000256" key="6">
    <source>
        <dbReference type="SAM" id="MobiDB-lite"/>
    </source>
</evidence>
<dbReference type="GO" id="GO:0061630">
    <property type="term" value="F:ubiquitin protein ligase activity"/>
    <property type="evidence" value="ECO:0007669"/>
    <property type="project" value="InterPro"/>
</dbReference>
<gene>
    <name evidence="8" type="primary">Cbll1</name>
</gene>
<comment type="similarity">
    <text evidence="4">Belongs to the Hakai family.</text>
</comment>
<keyword evidence="3" id="KW-0862">Zinc</keyword>
<organism evidence="8">
    <name type="scientific">Phallusia mammillata</name>
    <dbReference type="NCBI Taxonomy" id="59560"/>
    <lineage>
        <taxon>Eukaryota</taxon>
        <taxon>Metazoa</taxon>
        <taxon>Chordata</taxon>
        <taxon>Tunicata</taxon>
        <taxon>Ascidiacea</taxon>
        <taxon>Phlebobranchia</taxon>
        <taxon>Ascidiidae</taxon>
        <taxon>Phallusia</taxon>
    </lineage>
</organism>
<dbReference type="AlphaFoldDB" id="A0A6F9D8Y7"/>
<name>A0A6F9D8Y7_9ASCI</name>